<keyword evidence="1" id="KW-0812">Transmembrane</keyword>
<evidence type="ECO:0000256" key="1">
    <source>
        <dbReference type="SAM" id="Phobius"/>
    </source>
</evidence>
<keyword evidence="1" id="KW-1133">Transmembrane helix</keyword>
<organism evidence="2 3">
    <name type="scientific">Novosphingobium nitrogenifigens DSM 19370</name>
    <dbReference type="NCBI Taxonomy" id="983920"/>
    <lineage>
        <taxon>Bacteria</taxon>
        <taxon>Pseudomonadati</taxon>
        <taxon>Pseudomonadota</taxon>
        <taxon>Alphaproteobacteria</taxon>
        <taxon>Sphingomonadales</taxon>
        <taxon>Sphingomonadaceae</taxon>
        <taxon>Novosphingobium</taxon>
    </lineage>
</organism>
<evidence type="ECO:0000313" key="2">
    <source>
        <dbReference type="EMBL" id="EGD58412.1"/>
    </source>
</evidence>
<gene>
    <name evidence="2" type="ORF">Y88_0467</name>
</gene>
<evidence type="ECO:0000313" key="3">
    <source>
        <dbReference type="Proteomes" id="UP000004728"/>
    </source>
</evidence>
<comment type="caution">
    <text evidence="2">The sequence shown here is derived from an EMBL/GenBank/DDBJ whole genome shotgun (WGS) entry which is preliminary data.</text>
</comment>
<feature type="transmembrane region" description="Helical" evidence="1">
    <location>
        <begin position="72"/>
        <end position="89"/>
    </location>
</feature>
<sequence>MPGRSDGRSGANIGVHRFSPMSHALRELSHLRAGAASLFGLFFGAIVTGPIADRRGASSYLRLEHGGRGGGPVGTLIYNAFLLVGAFVGDAKR</sequence>
<proteinExistence type="predicted"/>
<dbReference type="InParanoid" id="F1ZAI0"/>
<dbReference type="HOGENOM" id="CLU_2396718_0_0_5"/>
<name>F1ZAI0_9SPHN</name>
<dbReference type="EMBL" id="AEWJ01000041">
    <property type="protein sequence ID" value="EGD58412.1"/>
    <property type="molecule type" value="Genomic_DNA"/>
</dbReference>
<feature type="transmembrane region" description="Helical" evidence="1">
    <location>
        <begin position="31"/>
        <end position="52"/>
    </location>
</feature>
<keyword evidence="3" id="KW-1185">Reference proteome</keyword>
<dbReference type="AlphaFoldDB" id="F1ZAI0"/>
<accession>F1ZAI0</accession>
<reference evidence="2 3" key="1">
    <citation type="journal article" date="2012" name="J. Bacteriol.">
        <title>Draft Genome Sequence of Novosphingobium nitrogenifigens Y88T.</title>
        <authorList>
            <person name="Strabala T.J."/>
            <person name="Macdonald L."/>
            <person name="Liu V."/>
            <person name="Smit A.M."/>
        </authorList>
    </citation>
    <scope>NUCLEOTIDE SEQUENCE [LARGE SCALE GENOMIC DNA]</scope>
    <source>
        <strain evidence="2 3">DSM 19370</strain>
    </source>
</reference>
<protein>
    <submittedName>
        <fullName evidence="2">Uncharacterized protein</fullName>
    </submittedName>
</protein>
<keyword evidence="1" id="KW-0472">Membrane</keyword>
<dbReference type="Proteomes" id="UP000004728">
    <property type="component" value="Unassembled WGS sequence"/>
</dbReference>
<dbReference type="RefSeq" id="WP_008066827.1">
    <property type="nucleotide sequence ID" value="NZ_AQWK01000002.1"/>
</dbReference>
<dbReference type="STRING" id="983920.Y88_0467"/>